<accession>B4D132</accession>
<comment type="caution">
    <text evidence="1">The sequence shown here is derived from an EMBL/GenBank/DDBJ whole genome shotgun (WGS) entry which is preliminary data.</text>
</comment>
<gene>
    <name evidence="1" type="ORF">CfE428DRAFT_2633</name>
</gene>
<proteinExistence type="predicted"/>
<organism evidence="1 2">
    <name type="scientific">Chthoniobacter flavus Ellin428</name>
    <dbReference type="NCBI Taxonomy" id="497964"/>
    <lineage>
        <taxon>Bacteria</taxon>
        <taxon>Pseudomonadati</taxon>
        <taxon>Verrucomicrobiota</taxon>
        <taxon>Spartobacteria</taxon>
        <taxon>Chthoniobacterales</taxon>
        <taxon>Chthoniobacteraceae</taxon>
        <taxon>Chthoniobacter</taxon>
    </lineage>
</organism>
<reference evidence="1 2" key="1">
    <citation type="journal article" date="2011" name="J. Bacteriol.">
        <title>Genome sequence of Chthoniobacter flavus Ellin428, an aerobic heterotrophic soil bacterium.</title>
        <authorList>
            <person name="Kant R."/>
            <person name="van Passel M.W."/>
            <person name="Palva A."/>
            <person name="Lucas S."/>
            <person name="Lapidus A."/>
            <person name="Glavina Del Rio T."/>
            <person name="Dalin E."/>
            <person name="Tice H."/>
            <person name="Bruce D."/>
            <person name="Goodwin L."/>
            <person name="Pitluck S."/>
            <person name="Larimer F.W."/>
            <person name="Land M.L."/>
            <person name="Hauser L."/>
            <person name="Sangwan P."/>
            <person name="de Vos W.M."/>
            <person name="Janssen P.H."/>
            <person name="Smidt H."/>
        </authorList>
    </citation>
    <scope>NUCLEOTIDE SEQUENCE [LARGE SCALE GENOMIC DNA]</scope>
    <source>
        <strain evidence="1 2">Ellin428</strain>
    </source>
</reference>
<dbReference type="AlphaFoldDB" id="B4D132"/>
<dbReference type="EMBL" id="ABVL01000006">
    <property type="protein sequence ID" value="EDY20044.1"/>
    <property type="molecule type" value="Genomic_DNA"/>
</dbReference>
<sequence>MTGVGATPGIGGGDICAGWVPWPGMGGGAAGGVACEPSTPPCCCIICCAMAMPTAISLAKPPAPPLWPLPMPWAIWNFT</sequence>
<protein>
    <submittedName>
        <fullName evidence="1">Uncharacterized protein</fullName>
    </submittedName>
</protein>
<name>B4D132_9BACT</name>
<evidence type="ECO:0000313" key="2">
    <source>
        <dbReference type="Proteomes" id="UP000005824"/>
    </source>
</evidence>
<dbReference type="Proteomes" id="UP000005824">
    <property type="component" value="Unassembled WGS sequence"/>
</dbReference>
<evidence type="ECO:0000313" key="1">
    <source>
        <dbReference type="EMBL" id="EDY20044.1"/>
    </source>
</evidence>
<dbReference type="STRING" id="497964.CfE428DRAFT_2633"/>
<dbReference type="InParanoid" id="B4D132"/>
<keyword evidence="2" id="KW-1185">Reference proteome</keyword>